<dbReference type="AlphaFoldDB" id="A0A7G2CR99"/>
<feature type="domain" description="Pleckstrin homology" evidence="1">
    <location>
        <begin position="7"/>
        <end position="114"/>
    </location>
</feature>
<dbReference type="Gene3D" id="2.30.29.30">
    <property type="entry name" value="Pleckstrin-homology domain (PH domain)/Phosphotyrosine-binding domain (PTB)"/>
    <property type="match status" value="1"/>
</dbReference>
<dbReference type="GO" id="GO:0005543">
    <property type="term" value="F:phospholipid binding"/>
    <property type="evidence" value="ECO:0007669"/>
    <property type="project" value="InterPro"/>
</dbReference>
<dbReference type="EMBL" id="LR877165">
    <property type="protein sequence ID" value="CAD2221531.1"/>
    <property type="molecule type" value="Genomic_DNA"/>
</dbReference>
<organism evidence="2 3">
    <name type="scientific">Angomonas deanei</name>
    <dbReference type="NCBI Taxonomy" id="59799"/>
    <lineage>
        <taxon>Eukaryota</taxon>
        <taxon>Discoba</taxon>
        <taxon>Euglenozoa</taxon>
        <taxon>Kinetoplastea</taxon>
        <taxon>Metakinetoplastina</taxon>
        <taxon>Trypanosomatida</taxon>
        <taxon>Trypanosomatidae</taxon>
        <taxon>Strigomonadinae</taxon>
        <taxon>Angomonas</taxon>
    </lineage>
</organism>
<dbReference type="VEuPathDB" id="TriTrypDB:ADEAN_000906300"/>
<gene>
    <name evidence="2" type="ORF">ADEAN_000906300</name>
</gene>
<dbReference type="OrthoDB" id="258005at2759"/>
<evidence type="ECO:0000259" key="1">
    <source>
        <dbReference type="Pfam" id="PF12814"/>
    </source>
</evidence>
<dbReference type="InterPro" id="IPR024774">
    <property type="entry name" value="PH_dom-Mcp5-type"/>
</dbReference>
<keyword evidence="3" id="KW-1185">Reference proteome</keyword>
<dbReference type="GO" id="GO:0005938">
    <property type="term" value="C:cell cortex"/>
    <property type="evidence" value="ECO:0007669"/>
    <property type="project" value="InterPro"/>
</dbReference>
<name>A0A7G2CR99_9TRYP</name>
<dbReference type="InterPro" id="IPR011993">
    <property type="entry name" value="PH-like_dom_sf"/>
</dbReference>
<dbReference type="Pfam" id="PF12814">
    <property type="entry name" value="Mcp5_PH"/>
    <property type="match status" value="1"/>
</dbReference>
<evidence type="ECO:0000313" key="3">
    <source>
        <dbReference type="Proteomes" id="UP000515908"/>
    </source>
</evidence>
<sequence>MDLRTSVRVVSRGDWFFKWAASGRAVHPRFIWVDTKSYLLVWSSKETHDPTFSGSVRLESICQVTPREVVQSDGDGLPLVYHVLLIETTQRILQLATERREKADVWYEALNNIMTFVRRDDLTKGTLRAD</sequence>
<dbReference type="Proteomes" id="UP000515908">
    <property type="component" value="Chromosome 21"/>
</dbReference>
<reference evidence="2 3" key="1">
    <citation type="submission" date="2020-08" db="EMBL/GenBank/DDBJ databases">
        <authorList>
            <person name="Newling K."/>
            <person name="Davey J."/>
            <person name="Forrester S."/>
        </authorList>
    </citation>
    <scope>NUCLEOTIDE SEQUENCE [LARGE SCALE GENOMIC DNA]</scope>
    <source>
        <strain evidence="3">Crithidia deanei Carvalho (ATCC PRA-265)</strain>
    </source>
</reference>
<dbReference type="GO" id="GO:0032065">
    <property type="term" value="P:maintenance of protein location in cell cortex"/>
    <property type="evidence" value="ECO:0007669"/>
    <property type="project" value="InterPro"/>
</dbReference>
<accession>A0A7G2CR99</accession>
<evidence type="ECO:0000313" key="2">
    <source>
        <dbReference type="EMBL" id="CAD2221531.1"/>
    </source>
</evidence>
<dbReference type="SUPFAM" id="SSF50729">
    <property type="entry name" value="PH domain-like"/>
    <property type="match status" value="1"/>
</dbReference>
<proteinExistence type="predicted"/>
<protein>
    <submittedName>
        <fullName evidence="2">Meiotic cell cortex C-terminal pleckstrin homology, putative</fullName>
    </submittedName>
</protein>